<keyword evidence="2" id="KW-0614">Plasmid</keyword>
<dbReference type="PANTHER" id="PTHR46623">
    <property type="entry name" value="CARBOXYMETHYLENEBUTENOLIDASE-RELATED"/>
    <property type="match status" value="1"/>
</dbReference>
<dbReference type="AlphaFoldDB" id="A0A0F7EHW3"/>
<dbReference type="EMBL" id="CP011075">
    <property type="protein sequence ID" value="AKF95072.1"/>
    <property type="molecule type" value="Genomic_DNA"/>
</dbReference>
<reference evidence="2" key="1">
    <citation type="submission" date="2015-03" db="EMBL/GenBank/DDBJ databases">
        <title>MIGS Cultured Bacterial/Archaeal sample from Brevibacillus laterosporus.</title>
        <authorList>
            <person name="Zeng D."/>
            <person name="Zhu L."/>
            <person name="Dong G."/>
            <person name="Ye W."/>
            <person name="Ren D."/>
            <person name="Wu L."/>
            <person name="Xu J."/>
            <person name="Li G."/>
            <person name="Guo L."/>
        </authorList>
    </citation>
    <scope>NUCLEOTIDE SEQUENCE</scope>
    <source>
        <strain evidence="2">B9</strain>
        <plasmid evidence="2">unnamed1</plasmid>
    </source>
</reference>
<feature type="domain" description="Dienelactone hydrolase" evidence="1">
    <location>
        <begin position="20"/>
        <end position="206"/>
    </location>
</feature>
<organism evidence="2">
    <name type="scientific">Brevibacillus laterosporus</name>
    <name type="common">Bacillus laterosporus</name>
    <dbReference type="NCBI Taxonomy" id="1465"/>
    <lineage>
        <taxon>Bacteria</taxon>
        <taxon>Bacillati</taxon>
        <taxon>Bacillota</taxon>
        <taxon>Bacilli</taxon>
        <taxon>Bacillales</taxon>
        <taxon>Paenibacillaceae</taxon>
        <taxon>Brevibacillus</taxon>
    </lineage>
</organism>
<keyword evidence="2" id="KW-0378">Hydrolase</keyword>
<evidence type="ECO:0000259" key="1">
    <source>
        <dbReference type="Pfam" id="PF01738"/>
    </source>
</evidence>
<dbReference type="InterPro" id="IPR051049">
    <property type="entry name" value="Dienelactone_hydrolase-like"/>
</dbReference>
<name>A0A0F7EHW3_BRELA</name>
<dbReference type="SUPFAM" id="SSF53474">
    <property type="entry name" value="alpha/beta-Hydrolases"/>
    <property type="match status" value="1"/>
</dbReference>
<protein>
    <submittedName>
        <fullName evidence="2">Dienelactone hydrolase</fullName>
    </submittedName>
</protein>
<dbReference type="PANTHER" id="PTHR46623:SF6">
    <property type="entry name" value="ALPHA_BETA-HYDROLASES SUPERFAMILY PROTEIN"/>
    <property type="match status" value="1"/>
</dbReference>
<geneLocation type="plasmid" evidence="2">
    <name>unnamed1</name>
</geneLocation>
<evidence type="ECO:0000313" key="2">
    <source>
        <dbReference type="EMBL" id="AKF95072.1"/>
    </source>
</evidence>
<dbReference type="Pfam" id="PF01738">
    <property type="entry name" value="DLH"/>
    <property type="match status" value="1"/>
</dbReference>
<gene>
    <name evidence="2" type="ORF">EX87_15495</name>
</gene>
<proteinExistence type="predicted"/>
<dbReference type="Gene3D" id="3.40.50.1820">
    <property type="entry name" value="alpha/beta hydrolase"/>
    <property type="match status" value="1"/>
</dbReference>
<dbReference type="GO" id="GO:0016787">
    <property type="term" value="F:hydrolase activity"/>
    <property type="evidence" value="ECO:0007669"/>
    <property type="project" value="UniProtKB-KW"/>
</dbReference>
<dbReference type="InterPro" id="IPR029058">
    <property type="entry name" value="AB_hydrolase_fold"/>
</dbReference>
<accession>A0A0F7EHW3</accession>
<dbReference type="InterPro" id="IPR002925">
    <property type="entry name" value="Dienelactn_hydro"/>
</dbReference>
<sequence>MDEKEGYVLMYFLRSGEKRLLVILPEIYGLNQHMLEVCRQYADQAWDVFGFSWYKEIPFFLQKEEEQAYQRFMSIGFEQATRQVAEALQYQRPLYQHIVVMGFSVGATVAWLLAGYTGLCDGSVGYYGSRIRHYTNITPKVPVLLLYGQSEPAFDLSALLQTLARTPEVILKQYPALHGFSNPYSNHYQPVAASLAGEDAQQFLDNLTS</sequence>